<dbReference type="SMART" id="SM00408">
    <property type="entry name" value="IGc2"/>
    <property type="match status" value="2"/>
</dbReference>
<dbReference type="InterPro" id="IPR007110">
    <property type="entry name" value="Ig-like_dom"/>
</dbReference>
<dbReference type="GO" id="GO:0004672">
    <property type="term" value="F:protein kinase activity"/>
    <property type="evidence" value="ECO:0007669"/>
    <property type="project" value="TreeGrafter"/>
</dbReference>
<dbReference type="Pfam" id="PF07679">
    <property type="entry name" value="I-set"/>
    <property type="match status" value="2"/>
</dbReference>
<dbReference type="PANTHER" id="PTHR47633">
    <property type="entry name" value="IMMUNOGLOBULIN"/>
    <property type="match status" value="1"/>
</dbReference>
<dbReference type="InterPro" id="IPR036179">
    <property type="entry name" value="Ig-like_dom_sf"/>
</dbReference>
<dbReference type="Gene3D" id="2.60.40.10">
    <property type="entry name" value="Immunoglobulins"/>
    <property type="match status" value="3"/>
</dbReference>
<dbReference type="PANTHER" id="PTHR47633:SF8">
    <property type="entry name" value="SPEG NEIGHBOR PROTEIN"/>
    <property type="match status" value="1"/>
</dbReference>
<dbReference type="GO" id="GO:0003007">
    <property type="term" value="P:heart morphogenesis"/>
    <property type="evidence" value="ECO:0007669"/>
    <property type="project" value="UniProtKB-ARBA"/>
</dbReference>
<organism evidence="3 4">
    <name type="scientific">Pangasianodon hypophthalmus</name>
    <name type="common">Striped catfish</name>
    <name type="synonym">Helicophagus hypophthalmus</name>
    <dbReference type="NCBI Taxonomy" id="310915"/>
    <lineage>
        <taxon>Eukaryota</taxon>
        <taxon>Metazoa</taxon>
        <taxon>Chordata</taxon>
        <taxon>Craniata</taxon>
        <taxon>Vertebrata</taxon>
        <taxon>Euteleostomi</taxon>
        <taxon>Actinopterygii</taxon>
        <taxon>Neopterygii</taxon>
        <taxon>Teleostei</taxon>
        <taxon>Ostariophysi</taxon>
        <taxon>Siluriformes</taxon>
        <taxon>Pangasiidae</taxon>
        <taxon>Pangasianodon</taxon>
    </lineage>
</organism>
<keyword evidence="4" id="KW-1185">Reference proteome</keyword>
<protein>
    <recommendedName>
        <fullName evidence="2">Ig-like domain-containing protein</fullName>
    </recommendedName>
</protein>
<proteinExistence type="predicted"/>
<evidence type="ECO:0000313" key="3">
    <source>
        <dbReference type="EMBL" id="KAB5532944.1"/>
    </source>
</evidence>
<comment type="caution">
    <text evidence="3">The sequence shown here is derived from an EMBL/GenBank/DDBJ whole genome shotgun (WGS) entry which is preliminary data.</text>
</comment>
<name>A0A5N5KRD9_PANHP</name>
<dbReference type="SMART" id="SM00409">
    <property type="entry name" value="IG"/>
    <property type="match status" value="3"/>
</dbReference>
<dbReference type="GO" id="GO:0055013">
    <property type="term" value="P:cardiac muscle cell development"/>
    <property type="evidence" value="ECO:0007669"/>
    <property type="project" value="UniProtKB-ARBA"/>
</dbReference>
<dbReference type="SUPFAM" id="SSF48726">
    <property type="entry name" value="Immunoglobulin"/>
    <property type="match status" value="2"/>
</dbReference>
<evidence type="ECO:0000259" key="2">
    <source>
        <dbReference type="PROSITE" id="PS50835"/>
    </source>
</evidence>
<dbReference type="EMBL" id="VFJC01000023">
    <property type="protein sequence ID" value="KAB5532944.1"/>
    <property type="molecule type" value="Genomic_DNA"/>
</dbReference>
<feature type="domain" description="Ig-like" evidence="2">
    <location>
        <begin position="33"/>
        <end position="117"/>
    </location>
</feature>
<dbReference type="Proteomes" id="UP000327468">
    <property type="component" value="Chromosome 22"/>
</dbReference>
<dbReference type="InterPro" id="IPR013783">
    <property type="entry name" value="Ig-like_fold"/>
</dbReference>
<evidence type="ECO:0000256" key="1">
    <source>
        <dbReference type="ARBA" id="ARBA00023319"/>
    </source>
</evidence>
<dbReference type="FunFam" id="2.60.40.10:FF:000233">
    <property type="entry name" value="Myomesin 1"/>
    <property type="match status" value="1"/>
</dbReference>
<dbReference type="PROSITE" id="PS50835">
    <property type="entry name" value="IG_LIKE"/>
    <property type="match status" value="2"/>
</dbReference>
<dbReference type="InterPro" id="IPR003598">
    <property type="entry name" value="Ig_sub2"/>
</dbReference>
<evidence type="ECO:0000313" key="4">
    <source>
        <dbReference type="Proteomes" id="UP000327468"/>
    </source>
</evidence>
<dbReference type="InterPro" id="IPR003599">
    <property type="entry name" value="Ig_sub"/>
</dbReference>
<keyword evidence="1" id="KW-0393">Immunoglobulin domain</keyword>
<accession>A0A5N5KRD9</accession>
<dbReference type="FunFam" id="2.60.40.10:FF:000107">
    <property type="entry name" value="Myosin, light chain kinase a"/>
    <property type="match status" value="1"/>
</dbReference>
<dbReference type="AlphaFoldDB" id="A0A5N5KRD9"/>
<gene>
    <name evidence="3" type="ORF">PHYPO_G00125890</name>
</gene>
<feature type="domain" description="Ig-like" evidence="2">
    <location>
        <begin position="259"/>
        <end position="334"/>
    </location>
</feature>
<reference evidence="3 4" key="1">
    <citation type="submission" date="2019-06" db="EMBL/GenBank/DDBJ databases">
        <title>A chromosome-scale genome assembly of the striped catfish, Pangasianodon hypophthalmus.</title>
        <authorList>
            <person name="Wen M."/>
            <person name="Zahm M."/>
            <person name="Roques C."/>
            <person name="Cabau C."/>
            <person name="Klopp C."/>
            <person name="Donnadieu C."/>
            <person name="Jouanno E."/>
            <person name="Avarre J.-C."/>
            <person name="Campet M."/>
            <person name="Ha T.T.T."/>
            <person name="Dugue R."/>
            <person name="Lampietro C."/>
            <person name="Louis A."/>
            <person name="Herpin A."/>
            <person name="Echchiki A."/>
            <person name="Berthelot C."/>
            <person name="Parey E."/>
            <person name="Roest-Crollius H."/>
            <person name="Braasch I."/>
            <person name="Postlethwait J."/>
            <person name="Bobe J."/>
            <person name="Montfort J."/>
            <person name="Bouchez O."/>
            <person name="Begum T."/>
            <person name="Schartl M."/>
            <person name="Guiguen Y."/>
        </authorList>
    </citation>
    <scope>NUCLEOTIDE SEQUENCE [LARGE SCALE GENOMIC DNA]</scope>
    <source>
        <strain evidence="3 4">Indonesia</strain>
        <tissue evidence="3">Blood</tissue>
    </source>
</reference>
<sequence length="349" mass="40303">MTLFFLNLIETEFRQTLAKSQAKRRDWKRRSGPYFEEFLSWTVTEDCELIMKCKVTNMNKDTKMKWFKDGGEITQFVYEPSGVSTFTVPQVTKKEAGVYRAVVADGRGEDESILELVDNEFERLMQCLSRNCALSAGPMRIQCTAAGFKLYCSLKYYLSYMKTSWHFKERRIDQDERTKPGNSMQKLWIEIFNPTENDKGKYTLEMFDGQETHKRSLDLSGQAFADALLEYQRLKQVAIAEKNRARVTKGLPDVVAIMEDKSLCLTCFAEGDPMPEMFWLKNDREIVSVERFSVARDNNCTTLTIYSVCMEDSGNYSVFVRNKYGSQTVNVTVSVYKHGEKPRADAVEM</sequence>
<dbReference type="InterPro" id="IPR013098">
    <property type="entry name" value="Ig_I-set"/>
</dbReference>